<keyword evidence="1" id="KW-0238">DNA-binding</keyword>
<reference evidence="2" key="1">
    <citation type="journal article" date="2023" name="Mol. Biol. Evol.">
        <title>Third-Generation Sequencing Reveals the Adaptive Role of the Epigenome in Three Deep-Sea Polychaetes.</title>
        <authorList>
            <person name="Perez M."/>
            <person name="Aroh O."/>
            <person name="Sun Y."/>
            <person name="Lan Y."/>
            <person name="Juniper S.K."/>
            <person name="Young C.R."/>
            <person name="Angers B."/>
            <person name="Qian P.Y."/>
        </authorList>
    </citation>
    <scope>NUCLEOTIDE SEQUENCE</scope>
    <source>
        <strain evidence="2">P08H-3</strain>
    </source>
</reference>
<protein>
    <submittedName>
        <fullName evidence="2">Uncharacterized protein</fullName>
    </submittedName>
</protein>
<evidence type="ECO:0000313" key="2">
    <source>
        <dbReference type="EMBL" id="KAK2143048.1"/>
    </source>
</evidence>
<dbReference type="InterPro" id="IPR010998">
    <property type="entry name" value="Integrase_recombinase_N"/>
</dbReference>
<keyword evidence="3" id="KW-1185">Reference proteome</keyword>
<dbReference type="SUPFAM" id="SSF47823">
    <property type="entry name" value="lambda integrase-like, N-terminal domain"/>
    <property type="match status" value="1"/>
</dbReference>
<gene>
    <name evidence="2" type="ORF">LSH36_883g00037</name>
</gene>
<dbReference type="EMBL" id="JAODUP010000883">
    <property type="protein sequence ID" value="KAK2143048.1"/>
    <property type="molecule type" value="Genomic_DNA"/>
</dbReference>
<organism evidence="2 3">
    <name type="scientific">Paralvinella palmiformis</name>
    <dbReference type="NCBI Taxonomy" id="53620"/>
    <lineage>
        <taxon>Eukaryota</taxon>
        <taxon>Metazoa</taxon>
        <taxon>Spiralia</taxon>
        <taxon>Lophotrochozoa</taxon>
        <taxon>Annelida</taxon>
        <taxon>Polychaeta</taxon>
        <taxon>Sedentaria</taxon>
        <taxon>Canalipalpata</taxon>
        <taxon>Terebellida</taxon>
        <taxon>Terebelliformia</taxon>
        <taxon>Alvinellidae</taxon>
        <taxon>Paralvinella</taxon>
    </lineage>
</organism>
<name>A0AAD9MT04_9ANNE</name>
<dbReference type="PANTHER" id="PTHR33050:SF8">
    <property type="entry name" value="REVERSE TRANSCRIPTASE DOMAIN-CONTAINING PROTEIN"/>
    <property type="match status" value="1"/>
</dbReference>
<evidence type="ECO:0000256" key="1">
    <source>
        <dbReference type="ARBA" id="ARBA00023125"/>
    </source>
</evidence>
<evidence type="ECO:0000313" key="3">
    <source>
        <dbReference type="Proteomes" id="UP001208570"/>
    </source>
</evidence>
<dbReference type="GO" id="GO:0003677">
    <property type="term" value="F:DNA binding"/>
    <property type="evidence" value="ECO:0007669"/>
    <property type="project" value="UniProtKB-KW"/>
</dbReference>
<comment type="caution">
    <text evidence="2">The sequence shown here is derived from an EMBL/GenBank/DDBJ whole genome shotgun (WGS) entry which is preliminary data.</text>
</comment>
<dbReference type="AlphaFoldDB" id="A0AAD9MT04"/>
<dbReference type="Proteomes" id="UP001208570">
    <property type="component" value="Unassembled WGS sequence"/>
</dbReference>
<sequence>MSSSRKSTLRSLQSIIRLLHSACRAVVPGRAFLCRLITFTHRLTKPHHHIRLNLEARANLAVWKFSWPHTIDEHLCHHGGRLTHPHFISSWIHQPVWNMGEWSPPWKLFFIAFLEVSQIVSSLFDRASSFANTSIVWHTDNMSIVDIINSQSSKDSLVMHLVRRLVVVILFNNILFHTLHVPSVKNTIPGLLSDRFTVGPRCSSWPGCAATRFPAELSNTSRKGHCRAIKYFYTFVKSKHPHATMFPTANQYVMGYITHSCNRRLGSSTIASQLSAISYLYKLSEKEDDVKSSPLRTKNTLAKTKQLQVVY</sequence>
<accession>A0AAD9MT04</accession>
<proteinExistence type="predicted"/>
<dbReference type="Gene3D" id="1.10.150.130">
    <property type="match status" value="1"/>
</dbReference>
<dbReference type="PANTHER" id="PTHR33050">
    <property type="entry name" value="REVERSE TRANSCRIPTASE DOMAIN-CONTAINING PROTEIN"/>
    <property type="match status" value="1"/>
</dbReference>
<dbReference type="InterPro" id="IPR052055">
    <property type="entry name" value="Hepadnavirus_pol/RT"/>
</dbReference>